<protein>
    <submittedName>
        <fullName evidence="1">Uncharacterized protein</fullName>
    </submittedName>
</protein>
<accession>A0A9P0TZJ1</accession>
<dbReference type="EMBL" id="CALOZG010000087">
    <property type="protein sequence ID" value="CAH4038756.1"/>
    <property type="molecule type" value="Genomic_DNA"/>
</dbReference>
<proteinExistence type="predicted"/>
<evidence type="ECO:0000313" key="1">
    <source>
        <dbReference type="EMBL" id="CAH4038756.1"/>
    </source>
</evidence>
<dbReference type="AlphaFoldDB" id="A0A9P0TZJ1"/>
<keyword evidence="2" id="KW-1185">Reference proteome</keyword>
<comment type="caution">
    <text evidence="1">The sequence shown here is derived from an EMBL/GenBank/DDBJ whole genome shotgun (WGS) entry which is preliminary data.</text>
</comment>
<name>A0A9P0TZJ1_PIEBR</name>
<gene>
    <name evidence="1" type="ORF">PIBRA_LOCUS14259</name>
</gene>
<sequence>MSPAGNAIIIGHLARVCLQRNPNLRYKAPIPNSHQLEEPHDSDNDDWNNINMISAERTEKFMISVQIENAKLKMEFDTGATLT</sequence>
<reference evidence="1" key="1">
    <citation type="submission" date="2022-05" db="EMBL/GenBank/DDBJ databases">
        <authorList>
            <person name="Okamura Y."/>
        </authorList>
    </citation>
    <scope>NUCLEOTIDE SEQUENCE</scope>
</reference>
<organism evidence="1 2">
    <name type="scientific">Pieris brassicae</name>
    <name type="common">White butterfly</name>
    <name type="synonym">Large white butterfly</name>
    <dbReference type="NCBI Taxonomy" id="7116"/>
    <lineage>
        <taxon>Eukaryota</taxon>
        <taxon>Metazoa</taxon>
        <taxon>Ecdysozoa</taxon>
        <taxon>Arthropoda</taxon>
        <taxon>Hexapoda</taxon>
        <taxon>Insecta</taxon>
        <taxon>Pterygota</taxon>
        <taxon>Neoptera</taxon>
        <taxon>Endopterygota</taxon>
        <taxon>Lepidoptera</taxon>
        <taxon>Glossata</taxon>
        <taxon>Ditrysia</taxon>
        <taxon>Papilionoidea</taxon>
        <taxon>Pieridae</taxon>
        <taxon>Pierinae</taxon>
        <taxon>Pieris</taxon>
    </lineage>
</organism>
<evidence type="ECO:0000313" key="2">
    <source>
        <dbReference type="Proteomes" id="UP001152562"/>
    </source>
</evidence>
<dbReference type="Proteomes" id="UP001152562">
    <property type="component" value="Unassembled WGS sequence"/>
</dbReference>